<dbReference type="EC" id="4.2.2.2" evidence="1"/>
<comment type="caution">
    <text evidence="1">The sequence shown here is derived from an EMBL/GenBank/DDBJ whole genome shotgun (WGS) entry which is preliminary data.</text>
</comment>
<accession>A0A9X1UYR5</accession>
<keyword evidence="2" id="KW-1185">Reference proteome</keyword>
<organism evidence="1 2">
    <name type="scientific">Christiangramia crocea</name>
    <dbReference type="NCBI Taxonomy" id="2904124"/>
    <lineage>
        <taxon>Bacteria</taxon>
        <taxon>Pseudomonadati</taxon>
        <taxon>Bacteroidota</taxon>
        <taxon>Flavobacteriia</taxon>
        <taxon>Flavobacteriales</taxon>
        <taxon>Flavobacteriaceae</taxon>
        <taxon>Christiangramia</taxon>
    </lineage>
</organism>
<gene>
    <name evidence="1" type="primary">pelA</name>
    <name evidence="1" type="ORF">LU635_14595</name>
</gene>
<dbReference type="AlphaFoldDB" id="A0A9X1UYR5"/>
<protein>
    <submittedName>
        <fullName evidence="1">Pectate lyase</fullName>
        <ecNumber evidence="1">4.2.2.2</ecNumber>
    </submittedName>
</protein>
<keyword evidence="1" id="KW-0456">Lyase</keyword>
<dbReference type="RefSeq" id="WP_240100228.1">
    <property type="nucleotide sequence ID" value="NZ_JAJSON010000025.1"/>
</dbReference>
<dbReference type="InterPro" id="IPR012669">
    <property type="entry name" value="Pectate_lyase"/>
</dbReference>
<evidence type="ECO:0000313" key="2">
    <source>
        <dbReference type="Proteomes" id="UP001139344"/>
    </source>
</evidence>
<dbReference type="EMBL" id="JAJSON010000025">
    <property type="protein sequence ID" value="MCG9972877.1"/>
    <property type="molecule type" value="Genomic_DNA"/>
</dbReference>
<name>A0A9X1UYR5_9FLAO</name>
<reference evidence="1" key="1">
    <citation type="submission" date="2021-12" db="EMBL/GenBank/DDBJ databases">
        <title>Description of Gramella crocea sp. nov., a new bacterium isolated from activated sludge.</title>
        <authorList>
            <person name="Zhang X."/>
        </authorList>
    </citation>
    <scope>NUCLEOTIDE SEQUENCE</scope>
    <source>
        <strain evidence="1">YB25</strain>
    </source>
</reference>
<evidence type="ECO:0000313" key="1">
    <source>
        <dbReference type="EMBL" id="MCG9972877.1"/>
    </source>
</evidence>
<dbReference type="NCBIfam" id="TIGR02474">
    <property type="entry name" value="pec_lyase"/>
    <property type="match status" value="1"/>
</dbReference>
<dbReference type="Pfam" id="PF09492">
    <property type="entry name" value="Pec_lyase"/>
    <property type="match status" value="1"/>
</dbReference>
<proteinExistence type="predicted"/>
<dbReference type="GO" id="GO:0030570">
    <property type="term" value="F:pectate lyase activity"/>
    <property type="evidence" value="ECO:0007669"/>
    <property type="project" value="UniProtKB-EC"/>
</dbReference>
<dbReference type="Proteomes" id="UP001139344">
    <property type="component" value="Unassembled WGS sequence"/>
</dbReference>
<dbReference type="Gene3D" id="1.50.10.20">
    <property type="match status" value="1"/>
</dbReference>
<sequence length="364" mass="42223">MKSSYLKYTGVLFMILLIISVGKLDAQITEKPSWREIQHRSREWYTSEEARDIADNVLLYQHNNGGWLKNINMARELSEAEIKEIEIEKSQEIGTTIDNGATHTQLRFLARVYNATGDKKYKDAFLQGMDFLFEAQYENGGWPQFYPIRKGYYEHITFNDGAMMGVMNLLRDIAKQKSTYSFVDKIRIQKAQNAIDKGLEIILKTQVKVDGELTIWCAQHDKDDLSPAKARAYELPSLSGSESVGIVEYLLKIEDPSEDVKRSIRSAVKWFQENKVMGQKVMWIDDPDAPEGKDRIVVRDSTGGPLWGRFNEIETGRPIFVGRDGKIKYHLDEIERERRVGYNYIDNYAEDLLNRKYPEWENKH</sequence>
<dbReference type="SUPFAM" id="SSF81853">
    <property type="entry name" value="Family 10 polysaccharide lyase"/>
    <property type="match status" value="1"/>
</dbReference>